<dbReference type="OrthoDB" id="9805770at2"/>
<dbReference type="PROSITE" id="PS50968">
    <property type="entry name" value="BIOTINYL_LIPOYL"/>
    <property type="match status" value="1"/>
</dbReference>
<dbReference type="RefSeq" id="WP_013253198.1">
    <property type="nucleotide sequence ID" value="NC_014364.1"/>
</dbReference>
<proteinExistence type="inferred from homology"/>
<dbReference type="Pfam" id="PF02817">
    <property type="entry name" value="E3_binding"/>
    <property type="match status" value="1"/>
</dbReference>
<dbReference type="eggNOG" id="COG0508">
    <property type="taxonomic scope" value="Bacteria"/>
</dbReference>
<feature type="region of interest" description="Disordered" evidence="6">
    <location>
        <begin position="184"/>
        <end position="207"/>
    </location>
</feature>
<feature type="region of interest" description="Disordered" evidence="6">
    <location>
        <begin position="92"/>
        <end position="143"/>
    </location>
</feature>
<dbReference type="KEGG" id="ssm:Spirs_0589"/>
<comment type="similarity">
    <text evidence="2 5">Belongs to the 2-oxoacid dehydrogenase family.</text>
</comment>
<dbReference type="EC" id="2.3.1.-" evidence="5"/>
<dbReference type="GO" id="GO:0006086">
    <property type="term" value="P:pyruvate decarboxylation to acetyl-CoA"/>
    <property type="evidence" value="ECO:0007669"/>
    <property type="project" value="InterPro"/>
</dbReference>
<dbReference type="GO" id="GO:0045254">
    <property type="term" value="C:pyruvate dehydrogenase complex"/>
    <property type="evidence" value="ECO:0007669"/>
    <property type="project" value="InterPro"/>
</dbReference>
<protein>
    <recommendedName>
        <fullName evidence="5">Dihydrolipoamide acetyltransferase component of pyruvate dehydrogenase complex</fullName>
        <ecNumber evidence="5">2.3.1.-</ecNumber>
    </recommendedName>
</protein>
<dbReference type="EMBL" id="CP002116">
    <property type="protein sequence ID" value="ADK79734.1"/>
    <property type="molecule type" value="Genomic_DNA"/>
</dbReference>
<dbReference type="InterPro" id="IPR001078">
    <property type="entry name" value="2-oxoacid_DH_actylTfrase"/>
</dbReference>
<keyword evidence="5" id="KW-0012">Acyltransferase</keyword>
<dbReference type="Gene3D" id="3.30.559.10">
    <property type="entry name" value="Chloramphenicol acetyltransferase-like domain"/>
    <property type="match status" value="1"/>
</dbReference>
<comment type="function">
    <text evidence="4">The pyruvate dehydrogenase complex catalyzes the overall conversion of pyruvate to acetyl-CoA and CO(2). It contains multiple copies of three enzymatic components: pyruvate dehydrogenase (E1), dihydrolipoamide acetyltransferase (E2) and lipoamide dehydrogenase (E3).</text>
</comment>
<dbReference type="STRING" id="573413.Spirs_0589"/>
<evidence type="ECO:0000313" key="9">
    <source>
        <dbReference type="EMBL" id="ADK79734.1"/>
    </source>
</evidence>
<evidence type="ECO:0000313" key="10">
    <source>
        <dbReference type="Proteomes" id="UP000002318"/>
    </source>
</evidence>
<dbReference type="CDD" id="cd06849">
    <property type="entry name" value="lipoyl_domain"/>
    <property type="match status" value="1"/>
</dbReference>
<dbReference type="SUPFAM" id="SSF51230">
    <property type="entry name" value="Single hybrid motif"/>
    <property type="match status" value="1"/>
</dbReference>
<dbReference type="PANTHER" id="PTHR23151:SF75">
    <property type="entry name" value="DIHYDROLIPOYLLYSINE-RESIDUE ACETYLTRANSFERASE COMPONENT 5 OF PYRUVATE DEHYDROGENASE COMPLEX, CHLOROPLASTIC"/>
    <property type="match status" value="1"/>
</dbReference>
<name>E1RBK4_SEDSS</name>
<dbReference type="AlphaFoldDB" id="E1RBK4"/>
<dbReference type="HOGENOM" id="CLU_016733_10_2_12"/>
<dbReference type="InterPro" id="IPR004167">
    <property type="entry name" value="PSBD"/>
</dbReference>
<dbReference type="SUPFAM" id="SSF47005">
    <property type="entry name" value="Peripheral subunit-binding domain of 2-oxo acid dehydrogenase complex"/>
    <property type="match status" value="1"/>
</dbReference>
<reference evidence="9 10" key="1">
    <citation type="journal article" date="2010" name="Stand. Genomic Sci.">
        <title>Complete genome sequence of Spirochaeta smaragdinae type strain (SEBR 4228).</title>
        <authorList>
            <person name="Mavromatis K."/>
            <person name="Yasawong M."/>
            <person name="Chertkov O."/>
            <person name="Lapidus A."/>
            <person name="Lucas S."/>
            <person name="Nolan M."/>
            <person name="Del Rio T.G."/>
            <person name="Tice H."/>
            <person name="Cheng J.F."/>
            <person name="Pitluck S."/>
            <person name="Liolios K."/>
            <person name="Ivanova N."/>
            <person name="Tapia R."/>
            <person name="Han C."/>
            <person name="Bruce D."/>
            <person name="Goodwin L."/>
            <person name="Pati A."/>
            <person name="Chen A."/>
            <person name="Palaniappan K."/>
            <person name="Land M."/>
            <person name="Hauser L."/>
            <person name="Chang Y.J."/>
            <person name="Jeffries C.D."/>
            <person name="Detter J.C."/>
            <person name="Rohde M."/>
            <person name="Brambilla E."/>
            <person name="Spring S."/>
            <person name="Goker M."/>
            <person name="Sikorski J."/>
            <person name="Woyke T."/>
            <person name="Bristow J."/>
            <person name="Eisen J.A."/>
            <person name="Markowitz V."/>
            <person name="Hugenholtz P."/>
            <person name="Klenk H.P."/>
            <person name="Kyrpides N.C."/>
        </authorList>
    </citation>
    <scope>NUCLEOTIDE SEQUENCE [LARGE SCALE GENOMIC DNA]</scope>
    <source>
        <strain evidence="10">DSM 11293 / JCM 15392 / SEBR 4228</strain>
    </source>
</reference>
<dbReference type="Gene3D" id="4.10.320.10">
    <property type="entry name" value="E3-binding domain"/>
    <property type="match status" value="1"/>
</dbReference>
<dbReference type="PROSITE" id="PS51826">
    <property type="entry name" value="PSBD"/>
    <property type="match status" value="1"/>
</dbReference>
<dbReference type="Proteomes" id="UP000002318">
    <property type="component" value="Chromosome"/>
</dbReference>
<gene>
    <name evidence="9" type="ordered locus">Spirs_0589</name>
</gene>
<evidence type="ECO:0000259" key="8">
    <source>
        <dbReference type="PROSITE" id="PS51826"/>
    </source>
</evidence>
<keyword evidence="10" id="KW-1185">Reference proteome</keyword>
<dbReference type="Gene3D" id="2.40.50.100">
    <property type="match status" value="1"/>
</dbReference>
<accession>E1RBK4</accession>
<feature type="domain" description="Lipoyl-binding" evidence="7">
    <location>
        <begin position="2"/>
        <end position="77"/>
    </location>
</feature>
<dbReference type="Pfam" id="PF00364">
    <property type="entry name" value="Biotin_lipoyl"/>
    <property type="match status" value="1"/>
</dbReference>
<comment type="cofactor">
    <cofactor evidence="1 5">
        <name>(R)-lipoate</name>
        <dbReference type="ChEBI" id="CHEBI:83088"/>
    </cofactor>
</comment>
<keyword evidence="5" id="KW-0808">Transferase</keyword>
<dbReference type="PANTHER" id="PTHR23151">
    <property type="entry name" value="DIHYDROLIPOAMIDE ACETYL/SUCCINYL-TRANSFERASE-RELATED"/>
    <property type="match status" value="1"/>
</dbReference>
<feature type="domain" description="Peripheral subunit-binding (PSBD)" evidence="8">
    <location>
        <begin position="145"/>
        <end position="182"/>
    </location>
</feature>
<evidence type="ECO:0000256" key="3">
    <source>
        <dbReference type="ARBA" id="ARBA00022823"/>
    </source>
</evidence>
<dbReference type="InterPro" id="IPR000089">
    <property type="entry name" value="Biotin_lipoyl"/>
</dbReference>
<feature type="compositionally biased region" description="Low complexity" evidence="6">
    <location>
        <begin position="117"/>
        <end position="131"/>
    </location>
</feature>
<keyword evidence="3 5" id="KW-0450">Lipoyl</keyword>
<dbReference type="FunFam" id="2.40.50.100:FF:000010">
    <property type="entry name" value="Acetyltransferase component of pyruvate dehydrogenase complex"/>
    <property type="match status" value="1"/>
</dbReference>
<dbReference type="SUPFAM" id="SSF52777">
    <property type="entry name" value="CoA-dependent acyltransferases"/>
    <property type="match status" value="1"/>
</dbReference>
<organism evidence="9 10">
    <name type="scientific">Sediminispirochaeta smaragdinae (strain DSM 11293 / JCM 15392 / SEBR 4228)</name>
    <name type="common">Spirochaeta smaragdinae</name>
    <dbReference type="NCBI Taxonomy" id="573413"/>
    <lineage>
        <taxon>Bacteria</taxon>
        <taxon>Pseudomonadati</taxon>
        <taxon>Spirochaetota</taxon>
        <taxon>Spirochaetia</taxon>
        <taxon>Spirochaetales</taxon>
        <taxon>Spirochaetaceae</taxon>
        <taxon>Sediminispirochaeta</taxon>
    </lineage>
</organism>
<sequence length="430" mass="45581">MAEAILMISLSPTMEKGTIAGWQKSVGDSIATGDLICEVETDKATMDYESTQEGTLLSILVDQGGSAKVGDPIAIVGKEGEDIAELEAKLKKQLASSEGDEKATPPNGTSSPTQTKANQAAVAASPPAQGGSHVGPAGSEDGRLKASPLARRLAQEAGISLDALTGSGPGGRIVKKDIETAKTTGTYAPSPVQSRVPGRMQDRVEPVSGKRAIIAKRLSESMRQAPHYYLDIDVEASRLARLRDSLNRPRQKRGEEKLSFNAFLIKLVAEAITRNQNINASWEGDSIRYYGSVDIGLAVAQKEGLITPVVRNCEAKGIAAIDEELKELIPRAQAGRLTPEEYEGASFSITNLGSWGISRFTAVINPPASAILAVGALRQAPVPDEELGFRFVDTMTLTLGCDHRVIDGAVGAAFMADLKSMMEEPGMVLL</sequence>
<dbReference type="InterPro" id="IPR045257">
    <property type="entry name" value="E2/Pdx1"/>
</dbReference>
<dbReference type="InterPro" id="IPR023213">
    <property type="entry name" value="CAT-like_dom_sf"/>
</dbReference>
<evidence type="ECO:0000256" key="4">
    <source>
        <dbReference type="ARBA" id="ARBA00025211"/>
    </source>
</evidence>
<evidence type="ECO:0000256" key="1">
    <source>
        <dbReference type="ARBA" id="ARBA00001938"/>
    </source>
</evidence>
<evidence type="ECO:0000256" key="5">
    <source>
        <dbReference type="RuleBase" id="RU003423"/>
    </source>
</evidence>
<evidence type="ECO:0000256" key="2">
    <source>
        <dbReference type="ARBA" id="ARBA00007317"/>
    </source>
</evidence>
<dbReference type="InterPro" id="IPR011053">
    <property type="entry name" value="Single_hybrid_motif"/>
</dbReference>
<feature type="compositionally biased region" description="Polar residues" evidence="6">
    <location>
        <begin position="184"/>
        <end position="193"/>
    </location>
</feature>
<evidence type="ECO:0000256" key="6">
    <source>
        <dbReference type="SAM" id="MobiDB-lite"/>
    </source>
</evidence>
<dbReference type="GO" id="GO:0004742">
    <property type="term" value="F:dihydrolipoyllysine-residue acetyltransferase activity"/>
    <property type="evidence" value="ECO:0007669"/>
    <property type="project" value="TreeGrafter"/>
</dbReference>
<evidence type="ECO:0000259" key="7">
    <source>
        <dbReference type="PROSITE" id="PS50968"/>
    </source>
</evidence>
<dbReference type="InterPro" id="IPR036625">
    <property type="entry name" value="E3-bd_dom_sf"/>
</dbReference>
<dbReference type="Pfam" id="PF00198">
    <property type="entry name" value="2-oxoacid_dh"/>
    <property type="match status" value="1"/>
</dbReference>
<feature type="compositionally biased region" description="Polar residues" evidence="6">
    <location>
        <begin position="106"/>
        <end position="116"/>
    </location>
</feature>